<sequence>MGRQEQLSNKGMSQQMNNESHSPVPAKHPQFAKRPQLDRRLKAIAVTALLAVAATAVTGCGAQPRAPQARHVSASVYGHDSRSVTSDVYSLQQRHNW</sequence>
<protein>
    <submittedName>
        <fullName evidence="2">Uncharacterized protein</fullName>
    </submittedName>
</protein>
<evidence type="ECO:0000256" key="1">
    <source>
        <dbReference type="SAM" id="MobiDB-lite"/>
    </source>
</evidence>
<evidence type="ECO:0000313" key="3">
    <source>
        <dbReference type="Proteomes" id="UP000574133"/>
    </source>
</evidence>
<proteinExistence type="predicted"/>
<evidence type="ECO:0000313" key="2">
    <source>
        <dbReference type="EMBL" id="MBB6677269.1"/>
    </source>
</evidence>
<feature type="region of interest" description="Disordered" evidence="1">
    <location>
        <begin position="1"/>
        <end position="36"/>
    </location>
</feature>
<dbReference type="Proteomes" id="UP000574133">
    <property type="component" value="Unassembled WGS sequence"/>
</dbReference>
<name>A0A841TB57_9BACL</name>
<feature type="compositionally biased region" description="Polar residues" evidence="1">
    <location>
        <begin position="83"/>
        <end position="97"/>
    </location>
</feature>
<dbReference type="EMBL" id="JACJVN010000028">
    <property type="protein sequence ID" value="MBB6677269.1"/>
    <property type="molecule type" value="Genomic_DNA"/>
</dbReference>
<accession>A0A841TB57</accession>
<keyword evidence="3" id="KW-1185">Reference proteome</keyword>
<dbReference type="AlphaFoldDB" id="A0A841TB57"/>
<comment type="caution">
    <text evidence="2">The sequence shown here is derived from an EMBL/GenBank/DDBJ whole genome shotgun (WGS) entry which is preliminary data.</text>
</comment>
<organism evidence="2 3">
    <name type="scientific">Cohnella lubricantis</name>
    <dbReference type="NCBI Taxonomy" id="2163172"/>
    <lineage>
        <taxon>Bacteria</taxon>
        <taxon>Bacillati</taxon>
        <taxon>Bacillota</taxon>
        <taxon>Bacilli</taxon>
        <taxon>Bacillales</taxon>
        <taxon>Paenibacillaceae</taxon>
        <taxon>Cohnella</taxon>
    </lineage>
</organism>
<gene>
    <name evidence="2" type="ORF">H4Q31_08000</name>
</gene>
<feature type="compositionally biased region" description="Polar residues" evidence="1">
    <location>
        <begin position="1"/>
        <end position="21"/>
    </location>
</feature>
<reference evidence="2 3" key="1">
    <citation type="submission" date="2020-08" db="EMBL/GenBank/DDBJ databases">
        <title>Cohnella phylogeny.</title>
        <authorList>
            <person name="Dunlap C."/>
        </authorList>
    </citation>
    <scope>NUCLEOTIDE SEQUENCE [LARGE SCALE GENOMIC DNA]</scope>
    <source>
        <strain evidence="2 3">DSM 103658</strain>
    </source>
</reference>
<dbReference type="RefSeq" id="WP_185178542.1">
    <property type="nucleotide sequence ID" value="NZ_CBCSEP010000004.1"/>
</dbReference>
<feature type="region of interest" description="Disordered" evidence="1">
    <location>
        <begin position="60"/>
        <end position="97"/>
    </location>
</feature>